<dbReference type="CDD" id="cd02000">
    <property type="entry name" value="TPP_E1_PDC_ADC_BCADC"/>
    <property type="match status" value="1"/>
</dbReference>
<dbReference type="InterPro" id="IPR009014">
    <property type="entry name" value="Transketo_C/PFOR_II"/>
</dbReference>
<dbReference type="InterPro" id="IPR033248">
    <property type="entry name" value="Transketolase_C"/>
</dbReference>
<dbReference type="InterPro" id="IPR005475">
    <property type="entry name" value="Transketolase-like_Pyr-bd"/>
</dbReference>
<evidence type="ECO:0000313" key="6">
    <source>
        <dbReference type="EMBL" id="GGD93482.1"/>
    </source>
</evidence>
<evidence type="ECO:0000256" key="4">
    <source>
        <dbReference type="ARBA" id="ARBA00023052"/>
    </source>
</evidence>
<gene>
    <name evidence="6" type="primary">bfmBA</name>
    <name evidence="6" type="ORF">GCM10011312_16580</name>
</gene>
<dbReference type="Proteomes" id="UP000652231">
    <property type="component" value="Unassembled WGS sequence"/>
</dbReference>
<feature type="domain" description="Transketolase-like pyrimidine-binding" evidence="5">
    <location>
        <begin position="351"/>
        <end position="524"/>
    </location>
</feature>
<keyword evidence="7" id="KW-1185">Reference proteome</keyword>
<reference evidence="6" key="2">
    <citation type="submission" date="2020-09" db="EMBL/GenBank/DDBJ databases">
        <authorList>
            <person name="Sun Q."/>
            <person name="Zhou Y."/>
        </authorList>
    </citation>
    <scope>NUCLEOTIDE SEQUENCE</scope>
    <source>
        <strain evidence="6">CGMCC 1.12924</strain>
    </source>
</reference>
<dbReference type="RefSeq" id="WP_188441452.1">
    <property type="nucleotide sequence ID" value="NZ_BMGK01000006.1"/>
</dbReference>
<dbReference type="FunFam" id="3.40.50.970:FF:000001">
    <property type="entry name" value="Pyruvate dehydrogenase E1 beta subunit"/>
    <property type="match status" value="1"/>
</dbReference>
<dbReference type="CDD" id="cd07036">
    <property type="entry name" value="TPP_PYR_E1-PDHc-beta_like"/>
    <property type="match status" value="1"/>
</dbReference>
<dbReference type="SMART" id="SM00861">
    <property type="entry name" value="Transket_pyr"/>
    <property type="match status" value="1"/>
</dbReference>
<evidence type="ECO:0000256" key="2">
    <source>
        <dbReference type="ARBA" id="ARBA00003906"/>
    </source>
</evidence>
<comment type="caution">
    <text evidence="6">The sequence shown here is derived from an EMBL/GenBank/DDBJ whole genome shotgun (WGS) entry which is preliminary data.</text>
</comment>
<evidence type="ECO:0000256" key="1">
    <source>
        <dbReference type="ARBA" id="ARBA00001964"/>
    </source>
</evidence>
<accession>A0A8J2VAR9</accession>
<keyword evidence="4" id="KW-0786">Thiamine pyrophosphate</keyword>
<dbReference type="PANTHER" id="PTHR43257:SF2">
    <property type="entry name" value="PYRUVATE DEHYDROGENASE E1 COMPONENT SUBUNIT BETA"/>
    <property type="match status" value="1"/>
</dbReference>
<sequence>MSTTISENSSLKYSSTKLSESQKIDLYKKLLKPRLIEEKMLILLRQGKISKWFSGIGQEAIAVGVTASLSNEEYILPMHRNLGVFTSREIPLNRLFSQWQGKASGFTKGRDRSFHFGTQEFKIVGMISHLGPQLGVADGIALANLLKENNQITAVFTGEGGTSEGDFHEALNVASVWDLPVLFCIENNGYGLSTPTHEQFRCKQMVDKGIGYGIEAHQIDGNNIEEVFLKVSEIAASVRKNPRPVLLEFITFRMRGHEEASGTKYVPQELMDSWALKDPVVNYENHLLEKGVLTQEEIRQFKADIKQEIDVNLDIAFAETTIESIESEELRDVYKEYNYQEVKPGNDVSNIRLIDAISVGLKQSMERHENLVIMGQDIAEYGGVFKITDGFVEAFGKARVRNTPICESAIVSAGMGLSINGFKAVVEMQFADFVSSGFNPIVNYLAKSHYRWAEKADVVVRMPCGAGVGAGPFHSQTNEAWFTHTPGLKVVYPAFPYDAKGLLATSIEDPNPVLFFEHKALYRSVYQEVPADYYNLPLGKASLIKEGKDITIITYGAGVHWALETLQKNTQISADLIDLRTLQPLDTEAIYRSVQKTGKAIILQEDSLFGGIASDISALIMEHCFEQLDAPVKRVASLETPIPFAAALEKNYLSKNRFEKELLDLLLY</sequence>
<comment type="function">
    <text evidence="2">E1 component of the 2-oxoglutarate dehydrogenase (OGDH) complex which catalyzes the decarboxylation of 2-oxoglutarate, the first step in the conversion of 2-oxoglutarate to succinyl-CoA and CO(2).</text>
</comment>
<dbReference type="Pfam" id="PF02779">
    <property type="entry name" value="Transket_pyr"/>
    <property type="match status" value="1"/>
</dbReference>
<comment type="cofactor">
    <cofactor evidence="1">
        <name>thiamine diphosphate</name>
        <dbReference type="ChEBI" id="CHEBI:58937"/>
    </cofactor>
</comment>
<dbReference type="AlphaFoldDB" id="A0A8J2VAR9"/>
<dbReference type="PANTHER" id="PTHR43257">
    <property type="entry name" value="PYRUVATE DEHYDROGENASE E1 COMPONENT BETA SUBUNIT"/>
    <property type="match status" value="1"/>
</dbReference>
<evidence type="ECO:0000259" key="5">
    <source>
        <dbReference type="SMART" id="SM00861"/>
    </source>
</evidence>
<name>A0A8J2VAR9_9FLAO</name>
<dbReference type="Gene3D" id="3.40.50.970">
    <property type="match status" value="2"/>
</dbReference>
<keyword evidence="3" id="KW-0560">Oxidoreductase</keyword>
<dbReference type="EMBL" id="BMGK01000006">
    <property type="protein sequence ID" value="GGD93482.1"/>
    <property type="molecule type" value="Genomic_DNA"/>
</dbReference>
<dbReference type="FunFam" id="3.40.50.920:FF:000001">
    <property type="entry name" value="Pyruvate dehydrogenase E1 beta subunit"/>
    <property type="match status" value="1"/>
</dbReference>
<dbReference type="InterPro" id="IPR001017">
    <property type="entry name" value="DH_E1"/>
</dbReference>
<dbReference type="GO" id="GO:0016624">
    <property type="term" value="F:oxidoreductase activity, acting on the aldehyde or oxo group of donors, disulfide as acceptor"/>
    <property type="evidence" value="ECO:0007669"/>
    <property type="project" value="InterPro"/>
</dbReference>
<dbReference type="Pfam" id="PF02780">
    <property type="entry name" value="Transketolase_C"/>
    <property type="match status" value="1"/>
</dbReference>
<protein>
    <submittedName>
        <fullName evidence="6">Dehydrogenase</fullName>
    </submittedName>
</protein>
<dbReference type="Gene3D" id="3.40.50.920">
    <property type="match status" value="1"/>
</dbReference>
<dbReference type="InterPro" id="IPR029061">
    <property type="entry name" value="THDP-binding"/>
</dbReference>
<evidence type="ECO:0000256" key="3">
    <source>
        <dbReference type="ARBA" id="ARBA00023002"/>
    </source>
</evidence>
<proteinExistence type="predicted"/>
<dbReference type="Pfam" id="PF00676">
    <property type="entry name" value="E1_dh"/>
    <property type="match status" value="1"/>
</dbReference>
<reference evidence="6" key="1">
    <citation type="journal article" date="2014" name="Int. J. Syst. Evol. Microbiol.">
        <title>Complete genome sequence of Corynebacterium casei LMG S-19264T (=DSM 44701T), isolated from a smear-ripened cheese.</title>
        <authorList>
            <consortium name="US DOE Joint Genome Institute (JGI-PGF)"/>
            <person name="Walter F."/>
            <person name="Albersmeier A."/>
            <person name="Kalinowski J."/>
            <person name="Ruckert C."/>
        </authorList>
    </citation>
    <scope>NUCLEOTIDE SEQUENCE</scope>
    <source>
        <strain evidence="6">CGMCC 1.12924</strain>
    </source>
</reference>
<dbReference type="SUPFAM" id="SSF52518">
    <property type="entry name" value="Thiamin diphosphate-binding fold (THDP-binding)"/>
    <property type="match status" value="2"/>
</dbReference>
<dbReference type="SUPFAM" id="SSF52922">
    <property type="entry name" value="TK C-terminal domain-like"/>
    <property type="match status" value="1"/>
</dbReference>
<organism evidence="6 7">
    <name type="scientific">Planktosalinus lacus</name>
    <dbReference type="NCBI Taxonomy" id="1526573"/>
    <lineage>
        <taxon>Bacteria</taxon>
        <taxon>Pseudomonadati</taxon>
        <taxon>Bacteroidota</taxon>
        <taxon>Flavobacteriia</taxon>
        <taxon>Flavobacteriales</taxon>
        <taxon>Flavobacteriaceae</taxon>
        <taxon>Planktosalinus</taxon>
    </lineage>
</organism>
<evidence type="ECO:0000313" key="7">
    <source>
        <dbReference type="Proteomes" id="UP000652231"/>
    </source>
</evidence>